<protein>
    <recommendedName>
        <fullName evidence="4">Transmembrane protein</fullName>
    </recommendedName>
</protein>
<keyword evidence="1" id="KW-0812">Transmembrane</keyword>
<evidence type="ECO:0000313" key="2">
    <source>
        <dbReference type="EMBL" id="OAP16600.1"/>
    </source>
</evidence>
<keyword evidence="1" id="KW-0472">Membrane</keyword>
<dbReference type="EMBL" id="LUHQ01000001">
    <property type="protein sequence ID" value="OAP16600.1"/>
    <property type="molecule type" value="Genomic_DNA"/>
</dbReference>
<comment type="caution">
    <text evidence="2">The sequence shown here is derived from an EMBL/GenBank/DDBJ whole genome shotgun (WGS) entry which is preliminary data.</text>
</comment>
<dbReference type="Proteomes" id="UP000078284">
    <property type="component" value="Chromosome 1"/>
</dbReference>
<sequence length="57" mass="6819">MIIWRIGFLQGDYADDERFEDYLSSFGFGSFLLTFVLLFLDFLGICYSRWTKCREES</sequence>
<reference evidence="3" key="1">
    <citation type="journal article" date="2016" name="Proc. Natl. Acad. Sci. U.S.A.">
        <title>Chromosome-level assembly of Arabidopsis thaliana Ler reveals the extent of translocation and inversion polymorphisms.</title>
        <authorList>
            <person name="Zapata L."/>
            <person name="Ding J."/>
            <person name="Willing E.M."/>
            <person name="Hartwig B."/>
            <person name="Bezdan D."/>
            <person name="Jiao W.B."/>
            <person name="Patel V."/>
            <person name="Velikkakam James G."/>
            <person name="Koornneef M."/>
            <person name="Ossowski S."/>
            <person name="Schneeberger K."/>
        </authorList>
    </citation>
    <scope>NUCLEOTIDE SEQUENCE [LARGE SCALE GENOMIC DNA]</scope>
    <source>
        <strain evidence="3">cv. Landsberg erecta</strain>
    </source>
</reference>
<keyword evidence="1" id="KW-1133">Transmembrane helix</keyword>
<name>A0A178WDV3_ARATH</name>
<gene>
    <name evidence="2" type="ordered locus">AXX17_At1g10380</name>
</gene>
<feature type="transmembrane region" description="Helical" evidence="1">
    <location>
        <begin position="26"/>
        <end position="47"/>
    </location>
</feature>
<evidence type="ECO:0000313" key="3">
    <source>
        <dbReference type="Proteomes" id="UP000078284"/>
    </source>
</evidence>
<evidence type="ECO:0008006" key="4">
    <source>
        <dbReference type="Google" id="ProtNLM"/>
    </source>
</evidence>
<proteinExistence type="predicted"/>
<accession>A0A178WDV3</accession>
<dbReference type="AlphaFoldDB" id="A0A178WDV3"/>
<organism evidence="2 3">
    <name type="scientific">Arabidopsis thaliana</name>
    <name type="common">Mouse-ear cress</name>
    <dbReference type="NCBI Taxonomy" id="3702"/>
    <lineage>
        <taxon>Eukaryota</taxon>
        <taxon>Viridiplantae</taxon>
        <taxon>Streptophyta</taxon>
        <taxon>Embryophyta</taxon>
        <taxon>Tracheophyta</taxon>
        <taxon>Spermatophyta</taxon>
        <taxon>Magnoliopsida</taxon>
        <taxon>eudicotyledons</taxon>
        <taxon>Gunneridae</taxon>
        <taxon>Pentapetalae</taxon>
        <taxon>rosids</taxon>
        <taxon>malvids</taxon>
        <taxon>Brassicales</taxon>
        <taxon>Brassicaceae</taxon>
        <taxon>Camelineae</taxon>
        <taxon>Arabidopsis</taxon>
    </lineage>
</organism>
<evidence type="ECO:0000256" key="1">
    <source>
        <dbReference type="SAM" id="Phobius"/>
    </source>
</evidence>